<dbReference type="Proteomes" id="UP000053257">
    <property type="component" value="Unassembled WGS sequence"/>
</dbReference>
<evidence type="ECO:0000313" key="5">
    <source>
        <dbReference type="Proteomes" id="UP000053257"/>
    </source>
</evidence>
<keyword evidence="1 2" id="KW-0802">TPR repeat</keyword>
<protein>
    <submittedName>
        <fullName evidence="4">Uncharacterized protein</fullName>
    </submittedName>
</protein>
<dbReference type="SMART" id="SM00028">
    <property type="entry name" value="TPR"/>
    <property type="match status" value="3"/>
</dbReference>
<dbReference type="Pfam" id="PF13414">
    <property type="entry name" value="TPR_11"/>
    <property type="match status" value="1"/>
</dbReference>
<evidence type="ECO:0000313" key="4">
    <source>
        <dbReference type="EMBL" id="KIP11007.1"/>
    </source>
</evidence>
<feature type="compositionally biased region" description="Low complexity" evidence="3">
    <location>
        <begin position="476"/>
        <end position="489"/>
    </location>
</feature>
<feature type="compositionally biased region" description="Basic residues" evidence="3">
    <location>
        <begin position="1"/>
        <end position="17"/>
    </location>
</feature>
<feature type="region of interest" description="Disordered" evidence="3">
    <location>
        <begin position="540"/>
        <end position="564"/>
    </location>
</feature>
<dbReference type="EMBL" id="KN840449">
    <property type="protein sequence ID" value="KIP11007.1"/>
    <property type="molecule type" value="Genomic_DNA"/>
</dbReference>
<dbReference type="PROSITE" id="PS50005">
    <property type="entry name" value="TPR"/>
    <property type="match status" value="1"/>
</dbReference>
<evidence type="ECO:0000256" key="3">
    <source>
        <dbReference type="SAM" id="MobiDB-lite"/>
    </source>
</evidence>
<feature type="region of interest" description="Disordered" evidence="3">
    <location>
        <begin position="455"/>
        <end position="507"/>
    </location>
</feature>
<reference evidence="4 5" key="1">
    <citation type="journal article" date="2014" name="PLoS Genet.">
        <title>Analysis of the Phlebiopsis gigantea genome, transcriptome and secretome provides insight into its pioneer colonization strategies of wood.</title>
        <authorList>
            <person name="Hori C."/>
            <person name="Ishida T."/>
            <person name="Igarashi K."/>
            <person name="Samejima M."/>
            <person name="Suzuki H."/>
            <person name="Master E."/>
            <person name="Ferreira P."/>
            <person name="Ruiz-Duenas F.J."/>
            <person name="Held B."/>
            <person name="Canessa P."/>
            <person name="Larrondo L.F."/>
            <person name="Schmoll M."/>
            <person name="Druzhinina I.S."/>
            <person name="Kubicek C.P."/>
            <person name="Gaskell J.A."/>
            <person name="Kersten P."/>
            <person name="St John F."/>
            <person name="Glasner J."/>
            <person name="Sabat G."/>
            <person name="Splinter BonDurant S."/>
            <person name="Syed K."/>
            <person name="Yadav J."/>
            <person name="Mgbeahuruike A.C."/>
            <person name="Kovalchuk A."/>
            <person name="Asiegbu F.O."/>
            <person name="Lackner G."/>
            <person name="Hoffmeister D."/>
            <person name="Rencoret J."/>
            <person name="Gutierrez A."/>
            <person name="Sun H."/>
            <person name="Lindquist E."/>
            <person name="Barry K."/>
            <person name="Riley R."/>
            <person name="Grigoriev I.V."/>
            <person name="Henrissat B."/>
            <person name="Kues U."/>
            <person name="Berka R.M."/>
            <person name="Martinez A.T."/>
            <person name="Covert S.F."/>
            <person name="Blanchette R.A."/>
            <person name="Cullen D."/>
        </authorList>
    </citation>
    <scope>NUCLEOTIDE SEQUENCE [LARGE SCALE GENOMIC DNA]</scope>
    <source>
        <strain evidence="4 5">11061_1 CR5-6</strain>
    </source>
</reference>
<dbReference type="OrthoDB" id="420195at2759"/>
<evidence type="ECO:0000256" key="2">
    <source>
        <dbReference type="PROSITE-ProRule" id="PRU00339"/>
    </source>
</evidence>
<dbReference type="PANTHER" id="PTHR46423">
    <property type="entry name" value="RNA POLYMERASE II-ASSOCIATED PROTEIN 3"/>
    <property type="match status" value="1"/>
</dbReference>
<dbReference type="AlphaFoldDB" id="A0A0C3SCK5"/>
<dbReference type="STRING" id="745531.A0A0C3SCK5"/>
<dbReference type="InterPro" id="IPR011990">
    <property type="entry name" value="TPR-like_helical_dom_sf"/>
</dbReference>
<name>A0A0C3SCK5_PHLG1</name>
<sequence length="581" mass="65357">MPGKYSHVKKRPSKPSRKSSPGNAYGGRTKVNKLPDPYADCKISHALSLVSQLERTIAQILLLRFEQDIARLFSTHLYCVALLHLPTFVMRCTSVSGPGWIAANANNDGIKDFFRAAIAMDLRQAGERVATKSVLWSYTALRDFAMSNDIPICRKRGLHSVHLLPHYPGLRAHLDALQAMPPASFAKPPHLGPLTEGHRALEESCGAKYKHVPAGSSEADSEWNLKIREGYDRISQILWQVASEFDVRGYGAALRDKLISKWCDCGCSTDHLSEVCEKTIQEGEQEHHVRSGKEREWDGRGSGIYGWETEEEEDIWEFSLDQVCLEAEEYEHSSLDPEMTIGELMEWRYLRAELEKEQGNIAFKEGKYEKAIERYKLAHQIEPEMPHYQLNLAAAYLKIAEWIKAENACDAALAQHRSVKGYWRRAHARKGQGRLPEAMRDLRAVLQLQPSNTEAAAELERLSPPKRASRLVDTPSSSSMSSSAAGSASRRSDAAKSNRPKSVPTGQDKLLSFARTYRDDFKLKTSFLPLHIDVPVDLPPPFIGSDEKTKRPTPPPPASVPTRLETFSYPNWERYVVQKVA</sequence>
<dbReference type="HOGENOM" id="CLU_451306_0_0_1"/>
<proteinExistence type="predicted"/>
<dbReference type="InterPro" id="IPR019734">
    <property type="entry name" value="TPR_rpt"/>
</dbReference>
<organism evidence="4 5">
    <name type="scientific">Phlebiopsis gigantea (strain 11061_1 CR5-6)</name>
    <name type="common">White-rot fungus</name>
    <name type="synonym">Peniophora gigantea</name>
    <dbReference type="NCBI Taxonomy" id="745531"/>
    <lineage>
        <taxon>Eukaryota</taxon>
        <taxon>Fungi</taxon>
        <taxon>Dikarya</taxon>
        <taxon>Basidiomycota</taxon>
        <taxon>Agaricomycotina</taxon>
        <taxon>Agaricomycetes</taxon>
        <taxon>Polyporales</taxon>
        <taxon>Phanerochaetaceae</taxon>
        <taxon>Phlebiopsis</taxon>
    </lineage>
</organism>
<feature type="region of interest" description="Disordered" evidence="3">
    <location>
        <begin position="1"/>
        <end position="31"/>
    </location>
</feature>
<evidence type="ECO:0000256" key="1">
    <source>
        <dbReference type="ARBA" id="ARBA00022803"/>
    </source>
</evidence>
<dbReference type="PANTHER" id="PTHR46423:SF1">
    <property type="entry name" value="RNA POLYMERASE II-ASSOCIATED PROTEIN 3"/>
    <property type="match status" value="1"/>
</dbReference>
<dbReference type="Gene3D" id="1.25.40.10">
    <property type="entry name" value="Tetratricopeptide repeat domain"/>
    <property type="match status" value="1"/>
</dbReference>
<dbReference type="SUPFAM" id="SSF48452">
    <property type="entry name" value="TPR-like"/>
    <property type="match status" value="1"/>
</dbReference>
<dbReference type="InterPro" id="IPR051966">
    <property type="entry name" value="RPAP3"/>
</dbReference>
<gene>
    <name evidence="4" type="ORF">PHLGIDRAFT_33575</name>
</gene>
<feature type="repeat" description="TPR" evidence="2">
    <location>
        <begin position="352"/>
        <end position="385"/>
    </location>
</feature>
<dbReference type="GO" id="GO:0101031">
    <property type="term" value="C:protein folding chaperone complex"/>
    <property type="evidence" value="ECO:0007669"/>
    <property type="project" value="TreeGrafter"/>
</dbReference>
<accession>A0A0C3SCK5</accession>
<keyword evidence="5" id="KW-1185">Reference proteome</keyword>